<keyword evidence="2" id="KW-1185">Reference proteome</keyword>
<sequence length="70" mass="8031">MNNTQIRGFNICLLSIQLKLKALEKALTTEQKIIYETSLKESIELAQNDKLSMSLSPEERRILLQILGQK</sequence>
<name>A0ABX7QD16_9FLAO</name>
<dbReference type="Proteomes" id="UP000663440">
    <property type="component" value="Chromosome"/>
</dbReference>
<organism evidence="1 2">
    <name type="scientific">Flavobacterium endoglycinae</name>
    <dbReference type="NCBI Taxonomy" id="2816357"/>
    <lineage>
        <taxon>Bacteria</taxon>
        <taxon>Pseudomonadati</taxon>
        <taxon>Bacteroidota</taxon>
        <taxon>Flavobacteriia</taxon>
        <taxon>Flavobacteriales</taxon>
        <taxon>Flavobacteriaceae</taxon>
        <taxon>Flavobacterium</taxon>
    </lineage>
</organism>
<evidence type="ECO:0000313" key="1">
    <source>
        <dbReference type="EMBL" id="QSW88301.1"/>
    </source>
</evidence>
<gene>
    <name evidence="1" type="ORF">J0383_18810</name>
</gene>
<accession>A0ABX7QD16</accession>
<dbReference type="RefSeq" id="WP_207295504.1">
    <property type="nucleotide sequence ID" value="NZ_CP071448.1"/>
</dbReference>
<dbReference type="EMBL" id="CP071448">
    <property type="protein sequence ID" value="QSW88301.1"/>
    <property type="molecule type" value="Genomic_DNA"/>
</dbReference>
<reference evidence="1 2" key="1">
    <citation type="submission" date="2021-03" db="EMBL/GenBank/DDBJ databases">
        <title>Flavobacterium kribbensis sp. nov, an endophytic bacteria, isolated from soybean.</title>
        <authorList>
            <person name="Lee J."/>
            <person name="Seo J."/>
        </authorList>
    </citation>
    <scope>NUCLEOTIDE SEQUENCE [LARGE SCALE GENOMIC DNA]</scope>
    <source>
        <strain evidence="1 2">BB8</strain>
    </source>
</reference>
<protein>
    <submittedName>
        <fullName evidence="1">Uncharacterized protein</fullName>
    </submittedName>
</protein>
<evidence type="ECO:0000313" key="2">
    <source>
        <dbReference type="Proteomes" id="UP000663440"/>
    </source>
</evidence>
<proteinExistence type="predicted"/>